<gene>
    <name evidence="1" type="ORF">METZ01_LOCUS251238</name>
</gene>
<accession>A0A382IFB1</accession>
<dbReference type="AlphaFoldDB" id="A0A382IFB1"/>
<protein>
    <recommendedName>
        <fullName evidence="2">DUF2147 domain-containing protein</fullName>
    </recommendedName>
</protein>
<dbReference type="EMBL" id="UINC01067066">
    <property type="protein sequence ID" value="SVB98384.1"/>
    <property type="molecule type" value="Genomic_DNA"/>
</dbReference>
<reference evidence="1" key="1">
    <citation type="submission" date="2018-05" db="EMBL/GenBank/DDBJ databases">
        <authorList>
            <person name="Lanie J.A."/>
            <person name="Ng W.-L."/>
            <person name="Kazmierczak K.M."/>
            <person name="Andrzejewski T.M."/>
            <person name="Davidsen T.M."/>
            <person name="Wayne K.J."/>
            <person name="Tettelin H."/>
            <person name="Glass J.I."/>
            <person name="Rusch D."/>
            <person name="Podicherti R."/>
            <person name="Tsui H.-C.T."/>
            <person name="Winkler M.E."/>
        </authorList>
    </citation>
    <scope>NUCLEOTIDE SEQUENCE</scope>
</reference>
<name>A0A382IFB1_9ZZZZ</name>
<evidence type="ECO:0008006" key="2">
    <source>
        <dbReference type="Google" id="ProtNLM"/>
    </source>
</evidence>
<sequence>MKKAIVAVLLGLVWCTNVFALSQQSAIDQYLSGRKLDSVEGIWGNNHGNINVIAKMGDSYSLIVIQHHIERNGKHVGSLQKGNENYYYGTNESYYGKSPYPCSFTLKVSVDGNSAVASCTDDRGYKSLLLYSRIWPTDLIVHNAKFKTKKDVVKE</sequence>
<organism evidence="1">
    <name type="scientific">marine metagenome</name>
    <dbReference type="NCBI Taxonomy" id="408172"/>
    <lineage>
        <taxon>unclassified sequences</taxon>
        <taxon>metagenomes</taxon>
        <taxon>ecological metagenomes</taxon>
    </lineage>
</organism>
<evidence type="ECO:0000313" key="1">
    <source>
        <dbReference type="EMBL" id="SVB98384.1"/>
    </source>
</evidence>
<proteinExistence type="predicted"/>